<keyword evidence="3 7" id="KW-0547">Nucleotide-binding</keyword>
<dbReference type="GO" id="GO:0004818">
    <property type="term" value="F:glutamate-tRNA ligase activity"/>
    <property type="evidence" value="ECO:0007669"/>
    <property type="project" value="UniProtKB-EC"/>
</dbReference>
<dbReference type="SUPFAM" id="SSF48163">
    <property type="entry name" value="An anticodon-binding domain of class I aminoacyl-tRNA synthetases"/>
    <property type="match status" value="1"/>
</dbReference>
<evidence type="ECO:0000313" key="11">
    <source>
        <dbReference type="Proteomes" id="UP000551848"/>
    </source>
</evidence>
<dbReference type="AlphaFoldDB" id="A0A838Y2E5"/>
<dbReference type="GO" id="GO:0005829">
    <property type="term" value="C:cytosol"/>
    <property type="evidence" value="ECO:0007669"/>
    <property type="project" value="TreeGrafter"/>
</dbReference>
<feature type="domain" description="Glutamyl/glutaminyl-tRNA synthetase class Ib catalytic" evidence="8">
    <location>
        <begin position="3"/>
        <end position="220"/>
    </location>
</feature>
<comment type="caution">
    <text evidence="10">The sequence shown here is derived from an EMBL/GenBank/DDBJ whole genome shotgun (WGS) entry which is preliminary data.</text>
</comment>
<dbReference type="InterPro" id="IPR045462">
    <property type="entry name" value="aa-tRNA-synth_I_cd-bd"/>
</dbReference>
<keyword evidence="5 7" id="KW-0648">Protein biosynthesis</keyword>
<accession>A0A838Y2E5</accession>
<dbReference type="PANTHER" id="PTHR43311:SF2">
    <property type="entry name" value="GLUTAMATE--TRNA LIGASE, MITOCHONDRIAL-RELATED"/>
    <property type="match status" value="1"/>
</dbReference>
<feature type="domain" description="Aminoacyl-tRNA synthetase class I anticodon-binding" evidence="9">
    <location>
        <begin position="235"/>
        <end position="375"/>
    </location>
</feature>
<evidence type="ECO:0000259" key="9">
    <source>
        <dbReference type="Pfam" id="PF19269"/>
    </source>
</evidence>
<comment type="similarity">
    <text evidence="1">Belongs to the class-I aminoacyl-tRNA synthetase family. Glutamate--tRNA ligase type 1 subfamily.</text>
</comment>
<keyword evidence="6 7" id="KW-0030">Aminoacyl-tRNA synthetase</keyword>
<reference evidence="10 11" key="1">
    <citation type="submission" date="2020-06" db="EMBL/GenBank/DDBJ databases">
        <title>Dysbiosis in marine aquaculture revealed through microbiome analysis: reverse ecology for environmental sustainability.</title>
        <authorList>
            <person name="Haro-Moreno J.M."/>
            <person name="Coutinho F.H."/>
            <person name="Zaragoza-Solas A."/>
            <person name="Picazo A."/>
            <person name="Almagro-Moreno S."/>
            <person name="Lopez-Perez M."/>
        </authorList>
    </citation>
    <scope>NUCLEOTIDE SEQUENCE [LARGE SCALE GENOMIC DNA]</scope>
    <source>
        <strain evidence="10">MCMED-G41</strain>
    </source>
</reference>
<keyword evidence="2 7" id="KW-0436">Ligase</keyword>
<dbReference type="InterPro" id="IPR020058">
    <property type="entry name" value="Glu/Gln-tRNA-synth_Ib_cat-dom"/>
</dbReference>
<dbReference type="Gene3D" id="1.10.10.350">
    <property type="match status" value="1"/>
</dbReference>
<sequence>LAAEQIFESGNAYWCDCSKEALDEMRKEQETAGKKPMYDGRSRDLGLERTNNSVLRLKTPQDGELVFHDLVRGEVIFQNSELDDLILLRSDGSPTYHLCNVVDDFNQGVTTVVRGEDHLSNTPRQIHIQNALGYDSLEYAHLPMVLGQDKKRLSKRNAVTSLQDYFDQGYLESSMINMLARLGWSKGDKEIFYLDDLISDFRIQEVQKAGAIFDPSKLDWINNHHLAALSFDDFKKRLIPFLDALGLDYMQKQNNSEIIAAMRSSKPNLLGVAQDLIPYFSELSSYDDKAANKFLIGSEVVLEYVQRKLNGLEEWNEDSIDKALKEAQTGLSLPTPKLNQPIRIAMTGSTQSPSLGLTLSLFNLEEVNQRINAALDYLSNQS</sequence>
<evidence type="ECO:0000256" key="4">
    <source>
        <dbReference type="ARBA" id="ARBA00022840"/>
    </source>
</evidence>
<evidence type="ECO:0000313" key="10">
    <source>
        <dbReference type="EMBL" id="MBA4692995.1"/>
    </source>
</evidence>
<name>A0A838Y2E5_9GAMM</name>
<dbReference type="NCBIfam" id="TIGR00464">
    <property type="entry name" value="gltX_bact"/>
    <property type="match status" value="1"/>
</dbReference>
<dbReference type="Proteomes" id="UP000551848">
    <property type="component" value="Unassembled WGS sequence"/>
</dbReference>
<evidence type="ECO:0000256" key="1">
    <source>
        <dbReference type="ARBA" id="ARBA00007894"/>
    </source>
</evidence>
<evidence type="ECO:0000259" key="8">
    <source>
        <dbReference type="Pfam" id="PF00749"/>
    </source>
</evidence>
<dbReference type="EC" id="6.1.1.17" evidence="10"/>
<dbReference type="InterPro" id="IPR014729">
    <property type="entry name" value="Rossmann-like_a/b/a_fold"/>
</dbReference>
<dbReference type="InterPro" id="IPR049940">
    <property type="entry name" value="GluQ/Sye"/>
</dbReference>
<organism evidence="10 11">
    <name type="scientific">SAR86 cluster bacterium</name>
    <dbReference type="NCBI Taxonomy" id="2030880"/>
    <lineage>
        <taxon>Bacteria</taxon>
        <taxon>Pseudomonadati</taxon>
        <taxon>Pseudomonadota</taxon>
        <taxon>Gammaproteobacteria</taxon>
        <taxon>SAR86 cluster</taxon>
    </lineage>
</organism>
<dbReference type="InterPro" id="IPR008925">
    <property type="entry name" value="aa_tRNA-synth_I_cd-bd_sf"/>
</dbReference>
<dbReference type="GO" id="GO:0005524">
    <property type="term" value="F:ATP binding"/>
    <property type="evidence" value="ECO:0007669"/>
    <property type="project" value="UniProtKB-KW"/>
</dbReference>
<dbReference type="InterPro" id="IPR020751">
    <property type="entry name" value="aa-tRNA-synth_I_codon-bd_sub2"/>
</dbReference>
<dbReference type="GO" id="GO:0000049">
    <property type="term" value="F:tRNA binding"/>
    <property type="evidence" value="ECO:0007669"/>
    <property type="project" value="InterPro"/>
</dbReference>
<feature type="non-terminal residue" evidence="10">
    <location>
        <position position="1"/>
    </location>
</feature>
<protein>
    <submittedName>
        <fullName evidence="10">Glutamate--tRNA ligase</fullName>
        <ecNumber evidence="10">6.1.1.17</ecNumber>
    </submittedName>
</protein>
<evidence type="ECO:0000256" key="5">
    <source>
        <dbReference type="ARBA" id="ARBA00022917"/>
    </source>
</evidence>
<dbReference type="Gene3D" id="3.40.50.620">
    <property type="entry name" value="HUPs"/>
    <property type="match status" value="1"/>
</dbReference>
<proteinExistence type="inferred from homology"/>
<dbReference type="InterPro" id="IPR004527">
    <property type="entry name" value="Glu-tRNA-ligase_bac/mito"/>
</dbReference>
<dbReference type="Pfam" id="PF19269">
    <property type="entry name" value="Anticodon_2"/>
    <property type="match status" value="1"/>
</dbReference>
<evidence type="ECO:0000256" key="6">
    <source>
        <dbReference type="ARBA" id="ARBA00023146"/>
    </source>
</evidence>
<keyword evidence="4 7" id="KW-0067">ATP-binding</keyword>
<dbReference type="EMBL" id="JACETL010000069">
    <property type="protein sequence ID" value="MBA4692995.1"/>
    <property type="molecule type" value="Genomic_DNA"/>
</dbReference>
<dbReference type="Pfam" id="PF00749">
    <property type="entry name" value="tRNA-synt_1c"/>
    <property type="match status" value="1"/>
</dbReference>
<evidence type="ECO:0000256" key="3">
    <source>
        <dbReference type="ARBA" id="ARBA00022741"/>
    </source>
</evidence>
<dbReference type="SUPFAM" id="SSF52374">
    <property type="entry name" value="Nucleotidylyl transferase"/>
    <property type="match status" value="1"/>
</dbReference>
<gene>
    <name evidence="10" type="ORF">H2072_04535</name>
</gene>
<evidence type="ECO:0000256" key="2">
    <source>
        <dbReference type="ARBA" id="ARBA00022598"/>
    </source>
</evidence>
<dbReference type="PANTHER" id="PTHR43311">
    <property type="entry name" value="GLUTAMATE--TRNA LIGASE"/>
    <property type="match status" value="1"/>
</dbReference>
<evidence type="ECO:0000256" key="7">
    <source>
        <dbReference type="RuleBase" id="RU363037"/>
    </source>
</evidence>
<dbReference type="GO" id="GO:0006424">
    <property type="term" value="P:glutamyl-tRNA aminoacylation"/>
    <property type="evidence" value="ECO:0007669"/>
    <property type="project" value="InterPro"/>
</dbReference>